<dbReference type="GO" id="GO:0004789">
    <property type="term" value="F:thiamine-phosphate diphosphorylase activity"/>
    <property type="evidence" value="ECO:0007669"/>
    <property type="project" value="UniProtKB-UniRule"/>
</dbReference>
<dbReference type="Pfam" id="PF02581">
    <property type="entry name" value="TMP-TENI"/>
    <property type="match status" value="1"/>
</dbReference>
<comment type="catalytic activity">
    <reaction evidence="8 9 10">
        <text>2-[(2R,5Z)-2-carboxy-4-methylthiazol-5(2H)-ylidene]ethyl phosphate + 4-amino-2-methyl-5-(diphosphooxymethyl)pyrimidine + 2 H(+) = thiamine phosphate + CO2 + diphosphate</text>
        <dbReference type="Rhea" id="RHEA:47844"/>
        <dbReference type="ChEBI" id="CHEBI:15378"/>
        <dbReference type="ChEBI" id="CHEBI:16526"/>
        <dbReference type="ChEBI" id="CHEBI:33019"/>
        <dbReference type="ChEBI" id="CHEBI:37575"/>
        <dbReference type="ChEBI" id="CHEBI:57841"/>
        <dbReference type="ChEBI" id="CHEBI:62899"/>
        <dbReference type="EC" id="2.5.1.3"/>
    </reaction>
</comment>
<feature type="binding site" evidence="9">
    <location>
        <begin position="183"/>
        <end position="184"/>
    </location>
    <ligand>
        <name>2-[(2R,5Z)-2-carboxy-4-methylthiazol-5(2H)-ylidene]ethyl phosphate</name>
        <dbReference type="ChEBI" id="CHEBI:62899"/>
    </ligand>
</feature>
<name>A0A938YQR7_9ARCH</name>
<feature type="binding site" evidence="9">
    <location>
        <position position="135"/>
    </location>
    <ligand>
        <name>4-amino-2-methyl-5-(diphosphooxymethyl)pyrimidine</name>
        <dbReference type="ChEBI" id="CHEBI:57841"/>
    </ligand>
</feature>
<keyword evidence="2 9" id="KW-0808">Transferase</keyword>
<sequence>MEISGLYFVTDSRLSKQGILQDVKKVIEAGCRIVQYREKEKSLEEKTAEAKELAVLCRGKGVLFIMNNDVEIAVAVEADGVHLGQEDMPLEKAREVLGESKIIGITVHNVKEALEAEKHGADYVSVSPIFHTDTKKDAGKPAGIELIEEAKERVKLPIVAIGGINEGNVQEVIKAGADSVAVISAIACSENPKEAAQRIIRKIAKVKEN</sequence>
<dbReference type="HAMAP" id="MF_00097">
    <property type="entry name" value="TMP_synthase"/>
    <property type="match status" value="1"/>
</dbReference>
<evidence type="ECO:0000256" key="9">
    <source>
        <dbReference type="HAMAP-Rule" id="MF_00097"/>
    </source>
</evidence>
<evidence type="ECO:0000259" key="12">
    <source>
        <dbReference type="Pfam" id="PF02581"/>
    </source>
</evidence>
<dbReference type="Proteomes" id="UP000809243">
    <property type="component" value="Unassembled WGS sequence"/>
</dbReference>
<evidence type="ECO:0000256" key="6">
    <source>
        <dbReference type="ARBA" id="ARBA00047334"/>
    </source>
</evidence>
<gene>
    <name evidence="9 13" type="primary">thiE</name>
    <name evidence="13" type="ORF">JW744_01565</name>
</gene>
<evidence type="ECO:0000256" key="2">
    <source>
        <dbReference type="ARBA" id="ARBA00022679"/>
    </source>
</evidence>
<dbReference type="GO" id="GO:0000287">
    <property type="term" value="F:magnesium ion binding"/>
    <property type="evidence" value="ECO:0007669"/>
    <property type="project" value="UniProtKB-UniRule"/>
</dbReference>
<proteinExistence type="inferred from homology"/>
<evidence type="ECO:0000313" key="14">
    <source>
        <dbReference type="Proteomes" id="UP000809243"/>
    </source>
</evidence>
<protein>
    <recommendedName>
        <fullName evidence="9">Thiamine-phosphate synthase</fullName>
        <shortName evidence="9">TP synthase</shortName>
        <shortName evidence="9">TPS</shortName>
        <ecNumber evidence="9">2.5.1.3</ecNumber>
    </recommendedName>
    <alternativeName>
        <fullName evidence="9">Thiamine-phosphate pyrophosphorylase</fullName>
        <shortName evidence="9">TMP pyrophosphorylase</shortName>
        <shortName evidence="9">TMP-PPase</shortName>
    </alternativeName>
</protein>
<dbReference type="AlphaFoldDB" id="A0A938YQR7"/>
<comment type="function">
    <text evidence="9">Condenses 4-methyl-5-(beta-hydroxyethyl)thiazole monophosphate (THZ-P) and 2-methyl-4-amino-5-hydroxymethyl pyrimidine pyrophosphate (HMP-PP) to form thiamine monophosphate (TMP).</text>
</comment>
<feature type="binding site" evidence="9">
    <location>
        <begin position="35"/>
        <end position="39"/>
    </location>
    <ligand>
        <name>4-amino-2-methyl-5-(diphosphooxymethyl)pyrimidine</name>
        <dbReference type="ChEBI" id="CHEBI:57841"/>
    </ligand>
</feature>
<organism evidence="13 14">
    <name type="scientific">Candidatus Iainarchaeum sp</name>
    <dbReference type="NCBI Taxonomy" id="3101447"/>
    <lineage>
        <taxon>Archaea</taxon>
        <taxon>Candidatus Iainarchaeota</taxon>
        <taxon>Candidatus Iainarchaeia</taxon>
        <taxon>Candidatus Iainarchaeales</taxon>
        <taxon>Candidatus Iainarchaeaceae</taxon>
        <taxon>Candidatus Iainarchaeum</taxon>
    </lineage>
</organism>
<feature type="binding site" evidence="9">
    <location>
        <position position="163"/>
    </location>
    <ligand>
        <name>2-[(2R,5Z)-2-carboxy-4-methylthiazol-5(2H)-ylidene]ethyl phosphate</name>
        <dbReference type="ChEBI" id="CHEBI:62899"/>
    </ligand>
</feature>
<feature type="binding site" evidence="9">
    <location>
        <position position="67"/>
    </location>
    <ligand>
        <name>4-amino-2-methyl-5-(diphosphooxymethyl)pyrimidine</name>
        <dbReference type="ChEBI" id="CHEBI:57841"/>
    </ligand>
</feature>
<dbReference type="GO" id="GO:0005737">
    <property type="term" value="C:cytoplasm"/>
    <property type="evidence" value="ECO:0007669"/>
    <property type="project" value="TreeGrafter"/>
</dbReference>
<reference evidence="13" key="1">
    <citation type="submission" date="2021-01" db="EMBL/GenBank/DDBJ databases">
        <title>Active Sulfur Cycling in an Early Earth Analoge.</title>
        <authorList>
            <person name="Hahn C.R."/>
            <person name="Youssef N.H."/>
            <person name="Elshahed M."/>
        </authorList>
    </citation>
    <scope>NUCLEOTIDE SEQUENCE</scope>
    <source>
        <strain evidence="13">Zod_Metabat.1151</strain>
    </source>
</reference>
<dbReference type="CDD" id="cd00564">
    <property type="entry name" value="TMP_TenI"/>
    <property type="match status" value="1"/>
</dbReference>
<evidence type="ECO:0000256" key="8">
    <source>
        <dbReference type="ARBA" id="ARBA00047883"/>
    </source>
</evidence>
<dbReference type="InterPro" id="IPR022998">
    <property type="entry name" value="ThiamineP_synth_TenI"/>
</dbReference>
<keyword evidence="5 9" id="KW-0784">Thiamine biosynthesis</keyword>
<comment type="catalytic activity">
    <reaction evidence="7 9 10">
        <text>2-(2-carboxy-4-methylthiazol-5-yl)ethyl phosphate + 4-amino-2-methyl-5-(diphosphooxymethyl)pyrimidine + 2 H(+) = thiamine phosphate + CO2 + diphosphate</text>
        <dbReference type="Rhea" id="RHEA:47848"/>
        <dbReference type="ChEBI" id="CHEBI:15378"/>
        <dbReference type="ChEBI" id="CHEBI:16526"/>
        <dbReference type="ChEBI" id="CHEBI:33019"/>
        <dbReference type="ChEBI" id="CHEBI:37575"/>
        <dbReference type="ChEBI" id="CHEBI:57841"/>
        <dbReference type="ChEBI" id="CHEBI:62890"/>
        <dbReference type="EC" id="2.5.1.3"/>
    </reaction>
</comment>
<keyword evidence="3 9" id="KW-0479">Metal-binding</keyword>
<dbReference type="PANTHER" id="PTHR20857">
    <property type="entry name" value="THIAMINE-PHOSPHATE PYROPHOSPHORYLASE"/>
    <property type="match status" value="1"/>
</dbReference>
<accession>A0A938YQR7</accession>
<evidence type="ECO:0000256" key="11">
    <source>
        <dbReference type="RuleBase" id="RU004253"/>
    </source>
</evidence>
<dbReference type="InterPro" id="IPR036206">
    <property type="entry name" value="ThiamineP_synth_sf"/>
</dbReference>
<feature type="binding site" evidence="9">
    <location>
        <begin position="132"/>
        <end position="134"/>
    </location>
    <ligand>
        <name>2-[(2R,5Z)-2-carboxy-4-methylthiazol-5(2H)-ylidene]ethyl phosphate</name>
        <dbReference type="ChEBI" id="CHEBI:62899"/>
    </ligand>
</feature>
<dbReference type="InterPro" id="IPR034291">
    <property type="entry name" value="TMP_synthase"/>
</dbReference>
<dbReference type="NCBIfam" id="TIGR00693">
    <property type="entry name" value="thiE"/>
    <property type="match status" value="1"/>
</dbReference>
<comment type="similarity">
    <text evidence="9 10">Belongs to the thiamine-phosphate synthase family.</text>
</comment>
<evidence type="ECO:0000256" key="4">
    <source>
        <dbReference type="ARBA" id="ARBA00022842"/>
    </source>
</evidence>
<dbReference type="GO" id="GO:0009229">
    <property type="term" value="P:thiamine diphosphate biosynthetic process"/>
    <property type="evidence" value="ECO:0007669"/>
    <property type="project" value="UniProtKB-UniRule"/>
</dbReference>
<dbReference type="SUPFAM" id="SSF51391">
    <property type="entry name" value="Thiamin phosphate synthase"/>
    <property type="match status" value="1"/>
</dbReference>
<keyword evidence="4 9" id="KW-0460">Magnesium</keyword>
<dbReference type="Gene3D" id="3.20.20.70">
    <property type="entry name" value="Aldolase class I"/>
    <property type="match status" value="1"/>
</dbReference>
<evidence type="ECO:0000256" key="7">
    <source>
        <dbReference type="ARBA" id="ARBA00047851"/>
    </source>
</evidence>
<feature type="domain" description="Thiamine phosphate synthase/TenI" evidence="12">
    <location>
        <begin position="6"/>
        <end position="186"/>
    </location>
</feature>
<evidence type="ECO:0000256" key="1">
    <source>
        <dbReference type="ARBA" id="ARBA00005165"/>
    </source>
</evidence>
<feature type="binding site" evidence="9">
    <location>
        <position position="87"/>
    </location>
    <ligand>
        <name>Mg(2+)</name>
        <dbReference type="ChEBI" id="CHEBI:18420"/>
    </ligand>
</feature>
<dbReference type="PANTHER" id="PTHR20857:SF23">
    <property type="entry name" value="THIAMINE BIOSYNTHETIC BIFUNCTIONAL ENZYME"/>
    <property type="match status" value="1"/>
</dbReference>
<evidence type="ECO:0000313" key="13">
    <source>
        <dbReference type="EMBL" id="MBN2067135.1"/>
    </source>
</evidence>
<comment type="catalytic activity">
    <reaction evidence="6 9 10">
        <text>4-methyl-5-(2-phosphooxyethyl)-thiazole + 4-amino-2-methyl-5-(diphosphooxymethyl)pyrimidine + H(+) = thiamine phosphate + diphosphate</text>
        <dbReference type="Rhea" id="RHEA:22328"/>
        <dbReference type="ChEBI" id="CHEBI:15378"/>
        <dbReference type="ChEBI" id="CHEBI:33019"/>
        <dbReference type="ChEBI" id="CHEBI:37575"/>
        <dbReference type="ChEBI" id="CHEBI:57841"/>
        <dbReference type="ChEBI" id="CHEBI:58296"/>
        <dbReference type="EC" id="2.5.1.3"/>
    </reaction>
</comment>
<evidence type="ECO:0000256" key="3">
    <source>
        <dbReference type="ARBA" id="ARBA00022723"/>
    </source>
</evidence>
<dbReference type="FunFam" id="3.20.20.70:FF:000096">
    <property type="entry name" value="Thiamine-phosphate synthase"/>
    <property type="match status" value="1"/>
</dbReference>
<dbReference type="EMBL" id="JAFGDB010000026">
    <property type="protein sequence ID" value="MBN2067135.1"/>
    <property type="molecule type" value="Genomic_DNA"/>
</dbReference>
<comment type="cofactor">
    <cofactor evidence="9">
        <name>Mg(2+)</name>
        <dbReference type="ChEBI" id="CHEBI:18420"/>
    </cofactor>
    <text evidence="9">Binds 1 Mg(2+) ion per subunit.</text>
</comment>
<evidence type="ECO:0000256" key="5">
    <source>
        <dbReference type="ARBA" id="ARBA00022977"/>
    </source>
</evidence>
<dbReference type="EC" id="2.5.1.3" evidence="9"/>
<feature type="binding site" evidence="9">
    <location>
        <position position="106"/>
    </location>
    <ligand>
        <name>4-amino-2-methyl-5-(diphosphooxymethyl)pyrimidine</name>
        <dbReference type="ChEBI" id="CHEBI:57841"/>
    </ligand>
</feature>
<evidence type="ECO:0000256" key="10">
    <source>
        <dbReference type="RuleBase" id="RU003826"/>
    </source>
</evidence>
<comment type="caution">
    <text evidence="9">Lacks conserved residue(s) required for the propagation of feature annotation.</text>
</comment>
<dbReference type="InterPro" id="IPR013785">
    <property type="entry name" value="Aldolase_TIM"/>
</dbReference>
<comment type="pathway">
    <text evidence="1 9 11">Cofactor biosynthesis; thiamine diphosphate biosynthesis; thiamine phosphate from 4-amino-2-methyl-5-diphosphomethylpyrimidine and 4-methyl-5-(2-phosphoethyl)-thiazole: step 1/1.</text>
</comment>
<comment type="caution">
    <text evidence="13">The sequence shown here is derived from an EMBL/GenBank/DDBJ whole genome shotgun (WGS) entry which is preliminary data.</text>
</comment>
<dbReference type="GO" id="GO:0009228">
    <property type="term" value="P:thiamine biosynthetic process"/>
    <property type="evidence" value="ECO:0007669"/>
    <property type="project" value="UniProtKB-KW"/>
</dbReference>